<keyword evidence="3" id="KW-1185">Reference proteome</keyword>
<proteinExistence type="predicted"/>
<dbReference type="AlphaFoldDB" id="A0A1R3L626"/>
<accession>A0A1R3L626</accession>
<evidence type="ECO:0000313" key="2">
    <source>
        <dbReference type="EMBL" id="ONK55067.1"/>
    </source>
</evidence>
<name>A0A1R3L626_ASPOF</name>
<protein>
    <submittedName>
        <fullName evidence="2">Uncharacterized protein</fullName>
    </submittedName>
</protein>
<dbReference type="EMBL" id="KV863794">
    <property type="protein sequence ID" value="ONK55067.1"/>
    <property type="molecule type" value="Genomic_DNA"/>
</dbReference>
<gene>
    <name evidence="2" type="ORF">A4U43_UnF7950</name>
</gene>
<sequence length="304" mass="33159">MAAVLSAEELCEGFDDHPYMREKDAEYRKYPWAERDGPGFSCAEKLPGARTSSARREFTNPHARRRRSPAAEAQVGPRLRSSIPTSRTSGPHHAPRRRALPRAPRVSPRGTAPRSPRRTPASAAQWRPPLRLLFPSWVRPVLRPPAPRTAAFSRSTRRFRIEEAVLREEMFRSTGAVGGACGDRGPGGEGGGVCWEEARRWSAVVERAGSWRIQGGGGAVRGGRWRKAQAAELSLGAGRGGGRGEEGRRRGAPGRRAVAVEPGVLTDPEGSVTNFPLDVVRKSGIKTKTGKAMLKSLNHPSYPR</sequence>
<feature type="region of interest" description="Disordered" evidence="1">
    <location>
        <begin position="34"/>
        <end position="125"/>
    </location>
</feature>
<evidence type="ECO:0000313" key="3">
    <source>
        <dbReference type="Proteomes" id="UP000243459"/>
    </source>
</evidence>
<reference evidence="3" key="1">
    <citation type="journal article" date="2017" name="Nat. Commun.">
        <title>The asparagus genome sheds light on the origin and evolution of a young Y chromosome.</title>
        <authorList>
            <person name="Harkess A."/>
            <person name="Zhou J."/>
            <person name="Xu C."/>
            <person name="Bowers J.E."/>
            <person name="Van der Hulst R."/>
            <person name="Ayyampalayam S."/>
            <person name="Mercati F."/>
            <person name="Riccardi P."/>
            <person name="McKain M.R."/>
            <person name="Kakrana A."/>
            <person name="Tang H."/>
            <person name="Ray J."/>
            <person name="Groenendijk J."/>
            <person name="Arikit S."/>
            <person name="Mathioni S.M."/>
            <person name="Nakano M."/>
            <person name="Shan H."/>
            <person name="Telgmann-Rauber A."/>
            <person name="Kanno A."/>
            <person name="Yue Z."/>
            <person name="Chen H."/>
            <person name="Li W."/>
            <person name="Chen Y."/>
            <person name="Xu X."/>
            <person name="Zhang Y."/>
            <person name="Luo S."/>
            <person name="Chen H."/>
            <person name="Gao J."/>
            <person name="Mao Z."/>
            <person name="Pires J.C."/>
            <person name="Luo M."/>
            <person name="Kudrna D."/>
            <person name="Wing R.A."/>
            <person name="Meyers B.C."/>
            <person name="Yi K."/>
            <person name="Kong H."/>
            <person name="Lavrijsen P."/>
            <person name="Sunseri F."/>
            <person name="Falavigna A."/>
            <person name="Ye Y."/>
            <person name="Leebens-Mack J.H."/>
            <person name="Chen G."/>
        </authorList>
    </citation>
    <scope>NUCLEOTIDE SEQUENCE [LARGE SCALE GENOMIC DNA]</scope>
    <source>
        <strain evidence="3">cv. DH0086</strain>
    </source>
</reference>
<organism evidence="2 3">
    <name type="scientific">Asparagus officinalis</name>
    <name type="common">Garden asparagus</name>
    <dbReference type="NCBI Taxonomy" id="4686"/>
    <lineage>
        <taxon>Eukaryota</taxon>
        <taxon>Viridiplantae</taxon>
        <taxon>Streptophyta</taxon>
        <taxon>Embryophyta</taxon>
        <taxon>Tracheophyta</taxon>
        <taxon>Spermatophyta</taxon>
        <taxon>Magnoliopsida</taxon>
        <taxon>Liliopsida</taxon>
        <taxon>Asparagales</taxon>
        <taxon>Asparagaceae</taxon>
        <taxon>Asparagoideae</taxon>
        <taxon>Asparagus</taxon>
    </lineage>
</organism>
<dbReference type="Proteomes" id="UP000243459">
    <property type="component" value="Unassembled WGS sequence"/>
</dbReference>
<dbReference type="Gramene" id="ONK55067">
    <property type="protein sequence ID" value="ONK55067"/>
    <property type="gene ID" value="A4U43_UnF7950"/>
</dbReference>
<evidence type="ECO:0000256" key="1">
    <source>
        <dbReference type="SAM" id="MobiDB-lite"/>
    </source>
</evidence>